<accession>A0A7M7MI82</accession>
<dbReference type="InterPro" id="IPR038550">
    <property type="entry name" value="GPCR_3_9-Cys_sf"/>
</dbReference>
<dbReference type="GO" id="GO:0004930">
    <property type="term" value="F:G protein-coupled receptor activity"/>
    <property type="evidence" value="ECO:0007669"/>
    <property type="project" value="UniProtKB-KW"/>
</dbReference>
<feature type="transmembrane region" description="Helical" evidence="13">
    <location>
        <begin position="943"/>
        <end position="966"/>
    </location>
</feature>
<evidence type="ECO:0000256" key="5">
    <source>
        <dbReference type="ARBA" id="ARBA00022989"/>
    </source>
</evidence>
<keyword evidence="7 13" id="KW-0472">Membrane</keyword>
<keyword evidence="8" id="KW-0675">Receptor</keyword>
<keyword evidence="9" id="KW-0325">Glycoprotein</keyword>
<dbReference type="Proteomes" id="UP000594260">
    <property type="component" value="Unplaced"/>
</dbReference>
<feature type="transmembrane region" description="Helical" evidence="13">
    <location>
        <begin position="144"/>
        <end position="165"/>
    </location>
</feature>
<dbReference type="FunCoup" id="A0A7M7MI82">
    <property type="interactions" value="40"/>
</dbReference>
<dbReference type="InterPro" id="IPR050726">
    <property type="entry name" value="mGluR"/>
</dbReference>
<feature type="transmembrane region" description="Helical" evidence="13">
    <location>
        <begin position="1169"/>
        <end position="1191"/>
    </location>
</feature>
<evidence type="ECO:0000313" key="15">
    <source>
        <dbReference type="EnsemblMetazoa" id="XP_022665937"/>
    </source>
</evidence>
<comment type="function">
    <text evidence="11">G-protein coupled receptor for glutamate. Ligand binding causes a conformation change that triggers signaling via guanine nucleotide-binding proteins (G proteins) and modulates the activity of down-stream effectors.</text>
</comment>
<name>A0A7M7MI82_VARDE</name>
<protein>
    <recommendedName>
        <fullName evidence="14">G-protein coupled receptors family 3 profile domain-containing protein</fullName>
    </recommendedName>
</protein>
<feature type="region of interest" description="Disordered" evidence="12">
    <location>
        <begin position="270"/>
        <end position="317"/>
    </location>
</feature>
<feature type="transmembrane region" description="Helical" evidence="13">
    <location>
        <begin position="1055"/>
        <end position="1076"/>
    </location>
</feature>
<feature type="transmembrane region" description="Helical" evidence="13">
    <location>
        <begin position="978"/>
        <end position="1001"/>
    </location>
</feature>
<dbReference type="SUPFAM" id="SSF53822">
    <property type="entry name" value="Periplasmic binding protein-like I"/>
    <property type="match status" value="1"/>
</dbReference>
<dbReference type="EnsemblMetazoa" id="XM_022810201">
    <property type="protein sequence ID" value="XP_022665936"/>
    <property type="gene ID" value="LOC111252394"/>
</dbReference>
<keyword evidence="6" id="KW-0297">G-protein coupled receptor</keyword>
<sequence length="1461" mass="158512">MASTALAYTRRSRPVLPKIPNYNNSDDNKGQRQRSHHQKLRRNEPKQTQQLEQRRKVPDPTRSFPRSTAAHCQEPLLAKPPLPSIGFALKSRVCHFSAGGSSLKGSIDGRFGTARSQCHARSPNRSWLRPALLTTVAFRGYHRLIVVHAFVVAVVALASAVGSVAGSHLTGGGSGAGGGAGMNHHHHRRFDDTVQGLNILNHQLNHPSFSGGNCGTAAVHMASPGGVGSVVTMAGSISSSGSLSIGKSPLNAKSPAGGRTARFAQSLPTGGLVSRASSGANGVGSGGRTAFKRKKNSTSVNRAGDGTDSNSFSGGASSSGLGNLTWPLKRVAHRKGEVMLGALMMVHERHANWTCGPIMPQGGIQALECMLFTIDYVNRQEWMPSNVSFGYYILDDCDSDTYGLEQAVDFIKGSFGKLHNSNEQITCSQTHKDSTDGSQGSSSAFGGMTSTKSAESSVDVISGVLGAASSVTSIQVANLLRLFRIPQISFFSTSPELSNKQRFEYFLRTVPSDRDQAAAMVEIVKLLRWTYVSIVYEESNYGIQAFAVLESLLAQEGICIAAKEKLTKDSGQGNAGAYDQIVERLRAKSRARGVIVFGSDQEVAHLMKAVARGNATGMFSWIGSDGWSARSLVSDGHEAQVEGTISVQPMAHPIPDFESYFLNLTAQGNKRNPWFIEYWEYTFRCRWPNGTVTPYNQKYTSTCTGREKLLDPSATGGFELERQLQFVSDAVLAFAYAIRDMHEELCGGSQGLCHKMKPIEGSQLLSYLKRVRFNGLTKDEFRFTESTLDGPSRYNILHFKQTKPGIFDWLKVGEYRDGRLTLNKNELKFRIETSSDMSNKNLNGTSSSPISGTTLYTSAEDSWSRNGGFLPPVSVCSLECERGSAKKFLEGEKCCWQCMPCQKYEVLRSETECVECAKGTLPDLDHQVCLEIPAQHVNPASSWATGAMAFASAGVVLTFCVIYVFIRYRDTPVVRASGRELSAVLLTGILLCYSVTFILVQKPTDLICGLQRIGVSLSFTIVYAAILTKSNRIARIFRAGKRTSRRPSFISPKSQLIICAILVSLQVVVIVVWLLFIPPRAVKHYPTREQSQLLCESTLGSSWCLVSFTYPALLICVCTAYAVLTRAIPEAFNESKYIGFTMYTTCIIWLSFVPLYLTVSGPGSSQLAIGVTVMCVSISLSASVTLVCMFAPKLYIILLHPEKNVRQPVGMVQQRYGAMLKSMQRRHVECATQSDDLELFGGTGYSSGVIDYGILANQQYLPGANQQLGANIDGLAAKSSTALASCCAATQTPNWNTLTSSNESVKSTGSDCASPNYNRSFRHNHGPSQMSHNVCASENVATGSFRRQYQSHQQQPRDLQYQQQDLQQRDFRGSGIGGDGSVTELSINDTGRTGFLARAISADLGKVAADDSIVQGQEPKETDRLRTIATAATGGGSDGGGLWNRHNGGQIISSSGGDVQL</sequence>
<dbReference type="OrthoDB" id="9987222at2759"/>
<keyword evidence="10" id="KW-0807">Transducer</keyword>
<evidence type="ECO:0000256" key="10">
    <source>
        <dbReference type="ARBA" id="ARBA00023224"/>
    </source>
</evidence>
<feature type="transmembrane region" description="Helical" evidence="13">
    <location>
        <begin position="1013"/>
        <end position="1034"/>
    </location>
</feature>
<evidence type="ECO:0000256" key="11">
    <source>
        <dbReference type="ARBA" id="ARBA00054813"/>
    </source>
</evidence>
<dbReference type="InterPro" id="IPR001828">
    <property type="entry name" value="ANF_lig-bd_rcpt"/>
</dbReference>
<reference evidence="15" key="1">
    <citation type="submission" date="2021-01" db="UniProtKB">
        <authorList>
            <consortium name="EnsemblMetazoa"/>
        </authorList>
    </citation>
    <scope>IDENTIFICATION</scope>
</reference>
<dbReference type="InterPro" id="IPR017979">
    <property type="entry name" value="GPCR_3_CS"/>
</dbReference>
<feature type="compositionally biased region" description="Polar residues" evidence="12">
    <location>
        <begin position="1450"/>
        <end position="1461"/>
    </location>
</feature>
<dbReference type="GO" id="GO:0005886">
    <property type="term" value="C:plasma membrane"/>
    <property type="evidence" value="ECO:0007669"/>
    <property type="project" value="UniProtKB-SubCell"/>
</dbReference>
<dbReference type="InterPro" id="IPR011500">
    <property type="entry name" value="GPCR_3_9-Cys_dom"/>
</dbReference>
<feature type="transmembrane region" description="Helical" evidence="13">
    <location>
        <begin position="1137"/>
        <end position="1157"/>
    </location>
</feature>
<keyword evidence="5 13" id="KW-1133">Transmembrane helix</keyword>
<evidence type="ECO:0000256" key="4">
    <source>
        <dbReference type="ARBA" id="ARBA00022692"/>
    </source>
</evidence>
<feature type="region of interest" description="Disordered" evidence="12">
    <location>
        <begin position="244"/>
        <end position="263"/>
    </location>
</feature>
<feature type="region of interest" description="Disordered" evidence="12">
    <location>
        <begin position="1432"/>
        <end position="1461"/>
    </location>
</feature>
<keyword evidence="4 13" id="KW-0812">Transmembrane</keyword>
<evidence type="ECO:0000259" key="14">
    <source>
        <dbReference type="PROSITE" id="PS50259"/>
    </source>
</evidence>
<dbReference type="PROSITE" id="PS50259">
    <property type="entry name" value="G_PROTEIN_RECEP_F3_4"/>
    <property type="match status" value="1"/>
</dbReference>
<dbReference type="InterPro" id="IPR017978">
    <property type="entry name" value="GPCR_3_C"/>
</dbReference>
<comment type="similarity">
    <text evidence="2">Belongs to the G-protein coupled receptor 3 family.</text>
</comment>
<evidence type="ECO:0000256" key="8">
    <source>
        <dbReference type="ARBA" id="ARBA00023170"/>
    </source>
</evidence>
<feature type="compositionally biased region" description="Polar residues" evidence="12">
    <location>
        <begin position="436"/>
        <end position="448"/>
    </location>
</feature>
<dbReference type="Pfam" id="PF07562">
    <property type="entry name" value="NCD3G"/>
    <property type="match status" value="1"/>
</dbReference>
<feature type="transmembrane region" description="Helical" evidence="13">
    <location>
        <begin position="1108"/>
        <end position="1125"/>
    </location>
</feature>
<dbReference type="EnsemblMetazoa" id="XM_022810202">
    <property type="protein sequence ID" value="XP_022665937"/>
    <property type="gene ID" value="LOC111252394"/>
</dbReference>
<dbReference type="RefSeq" id="XP_022665937.1">
    <property type="nucleotide sequence ID" value="XM_022810202.1"/>
</dbReference>
<evidence type="ECO:0000256" key="6">
    <source>
        <dbReference type="ARBA" id="ARBA00023040"/>
    </source>
</evidence>
<dbReference type="Gene3D" id="3.40.50.2300">
    <property type="match status" value="2"/>
</dbReference>
<evidence type="ECO:0000256" key="1">
    <source>
        <dbReference type="ARBA" id="ARBA00004651"/>
    </source>
</evidence>
<proteinExistence type="inferred from homology"/>
<comment type="subcellular location">
    <subcellularLocation>
        <location evidence="1">Cell membrane</location>
        <topology evidence="1">Multi-pass membrane protein</topology>
    </subcellularLocation>
</comment>
<feature type="region of interest" description="Disordered" evidence="12">
    <location>
        <begin position="427"/>
        <end position="448"/>
    </location>
</feature>
<evidence type="ECO:0000256" key="9">
    <source>
        <dbReference type="ARBA" id="ARBA00023180"/>
    </source>
</evidence>
<feature type="compositionally biased region" description="Basic residues" evidence="12">
    <location>
        <begin position="31"/>
        <end position="40"/>
    </location>
</feature>
<dbReference type="PROSITE" id="PS00981">
    <property type="entry name" value="G_PROTEIN_RECEP_F3_3"/>
    <property type="match status" value="1"/>
</dbReference>
<feature type="region of interest" description="Disordered" evidence="12">
    <location>
        <begin position="1"/>
        <end position="69"/>
    </location>
</feature>
<feature type="domain" description="G-protein coupled receptors family 3 profile" evidence="14">
    <location>
        <begin position="943"/>
        <end position="1207"/>
    </location>
</feature>
<dbReference type="PANTHER" id="PTHR24060">
    <property type="entry name" value="METABOTROPIC GLUTAMATE RECEPTOR"/>
    <property type="match status" value="1"/>
</dbReference>
<organism evidence="15 16">
    <name type="scientific">Varroa destructor</name>
    <name type="common">Honeybee mite</name>
    <dbReference type="NCBI Taxonomy" id="109461"/>
    <lineage>
        <taxon>Eukaryota</taxon>
        <taxon>Metazoa</taxon>
        <taxon>Ecdysozoa</taxon>
        <taxon>Arthropoda</taxon>
        <taxon>Chelicerata</taxon>
        <taxon>Arachnida</taxon>
        <taxon>Acari</taxon>
        <taxon>Parasitiformes</taxon>
        <taxon>Mesostigmata</taxon>
        <taxon>Gamasina</taxon>
        <taxon>Dermanyssoidea</taxon>
        <taxon>Varroidae</taxon>
        <taxon>Varroa</taxon>
    </lineage>
</organism>
<dbReference type="InParanoid" id="A0A7M7MI82"/>
<keyword evidence="3" id="KW-1003">Cell membrane</keyword>
<evidence type="ECO:0000256" key="7">
    <source>
        <dbReference type="ARBA" id="ARBA00023136"/>
    </source>
</evidence>
<dbReference type="RefSeq" id="XP_022665936.1">
    <property type="nucleotide sequence ID" value="XM_022810201.1"/>
</dbReference>
<dbReference type="GeneID" id="111252394"/>
<dbReference type="InterPro" id="IPR028082">
    <property type="entry name" value="Peripla_BP_I"/>
</dbReference>
<dbReference type="PRINTS" id="PR00593">
    <property type="entry name" value="MTABOTROPICR"/>
</dbReference>
<evidence type="ECO:0000256" key="13">
    <source>
        <dbReference type="SAM" id="Phobius"/>
    </source>
</evidence>
<dbReference type="Pfam" id="PF01094">
    <property type="entry name" value="ANF_receptor"/>
    <property type="match status" value="1"/>
</dbReference>
<dbReference type="Gene3D" id="2.10.50.30">
    <property type="entry name" value="GPCR, family 3, nine cysteines domain"/>
    <property type="match status" value="1"/>
</dbReference>
<dbReference type="FunFam" id="2.10.50.30:FF:000001">
    <property type="entry name" value="metabotropic glutamate receptor 1"/>
    <property type="match status" value="1"/>
</dbReference>
<dbReference type="PRINTS" id="PR00248">
    <property type="entry name" value="GPCRMGR"/>
</dbReference>
<evidence type="ECO:0000256" key="2">
    <source>
        <dbReference type="ARBA" id="ARBA00007242"/>
    </source>
</evidence>
<dbReference type="CDD" id="cd15045">
    <property type="entry name" value="7tmC_mGluRs"/>
    <property type="match status" value="1"/>
</dbReference>
<evidence type="ECO:0000256" key="3">
    <source>
        <dbReference type="ARBA" id="ARBA00022475"/>
    </source>
</evidence>
<dbReference type="FunFam" id="3.40.50.2300:FF:000145">
    <property type="entry name" value="Glutamate receptor, metabotropic"/>
    <property type="match status" value="1"/>
</dbReference>
<dbReference type="InterPro" id="IPR000162">
    <property type="entry name" value="GPCR_3_mtglu_rcpt"/>
</dbReference>
<evidence type="ECO:0000256" key="12">
    <source>
        <dbReference type="SAM" id="MobiDB-lite"/>
    </source>
</evidence>
<dbReference type="KEGG" id="vde:111252394"/>
<evidence type="ECO:0000313" key="16">
    <source>
        <dbReference type="Proteomes" id="UP000594260"/>
    </source>
</evidence>
<dbReference type="Pfam" id="PF00003">
    <property type="entry name" value="7tm_3"/>
    <property type="match status" value="1"/>
</dbReference>
<dbReference type="InterPro" id="IPR000337">
    <property type="entry name" value="GPCR_3"/>
</dbReference>
<feature type="compositionally biased region" description="Gly residues" evidence="12">
    <location>
        <begin position="1433"/>
        <end position="1442"/>
    </location>
</feature>
<keyword evidence="16" id="KW-1185">Reference proteome</keyword>